<proteinExistence type="predicted"/>
<dbReference type="InterPro" id="IPR036412">
    <property type="entry name" value="HAD-like_sf"/>
</dbReference>
<name>A0A9P9ERZ5_9HYPO</name>
<sequence length="299" mass="33574">MSKPNLLLCFDAFGTLFKPKRPISLQYSEVARQCGISGFSDDELQLALGAAIKYETKRHPNYGKSTGLGAAKWWTNVIHKTFTPLINSDEVLPIDLAPKLLHRFSSNEGYDAEPNLASALRALKHQNSRRHYNNIVIGVITNSDDRVPSILSSLGISISPLRYGTEEYPSTLAEQDYDIDFHCMSYDVGVEKPDKFIFDAAQLMLTRVIAIRDGKSVTEAKSNIETWQKLYVGDEYAKDVIGARNAGWNPVLLDADECSTSTLRLEDYATQTLEDVFKEHDVLRVHSIQNLAMWLTGRK</sequence>
<dbReference type="EMBL" id="JAGMUV010000010">
    <property type="protein sequence ID" value="KAH7142062.1"/>
    <property type="molecule type" value="Genomic_DNA"/>
</dbReference>
<evidence type="ECO:0000313" key="2">
    <source>
        <dbReference type="Proteomes" id="UP000738349"/>
    </source>
</evidence>
<dbReference type="Proteomes" id="UP000738349">
    <property type="component" value="Unassembled WGS sequence"/>
</dbReference>
<gene>
    <name evidence="1" type="ORF">EDB81DRAFT_948277</name>
</gene>
<reference evidence="1" key="1">
    <citation type="journal article" date="2021" name="Nat. Commun.">
        <title>Genetic determinants of endophytism in the Arabidopsis root mycobiome.</title>
        <authorList>
            <person name="Mesny F."/>
            <person name="Miyauchi S."/>
            <person name="Thiergart T."/>
            <person name="Pickel B."/>
            <person name="Atanasova L."/>
            <person name="Karlsson M."/>
            <person name="Huettel B."/>
            <person name="Barry K.W."/>
            <person name="Haridas S."/>
            <person name="Chen C."/>
            <person name="Bauer D."/>
            <person name="Andreopoulos W."/>
            <person name="Pangilinan J."/>
            <person name="LaButti K."/>
            <person name="Riley R."/>
            <person name="Lipzen A."/>
            <person name="Clum A."/>
            <person name="Drula E."/>
            <person name="Henrissat B."/>
            <person name="Kohler A."/>
            <person name="Grigoriev I.V."/>
            <person name="Martin F.M."/>
            <person name="Hacquard S."/>
        </authorList>
    </citation>
    <scope>NUCLEOTIDE SEQUENCE</scope>
    <source>
        <strain evidence="1">MPI-CAGE-AT-0147</strain>
    </source>
</reference>
<comment type="caution">
    <text evidence="1">The sequence shown here is derived from an EMBL/GenBank/DDBJ whole genome shotgun (WGS) entry which is preliminary data.</text>
</comment>
<dbReference type="PANTHER" id="PTHR46191:SF2">
    <property type="entry name" value="HALOACID DEHALOGENASE-LIKE HYDROLASE DOMAIN-CONTAINING PROTEIN 3"/>
    <property type="match status" value="1"/>
</dbReference>
<evidence type="ECO:0000313" key="1">
    <source>
        <dbReference type="EMBL" id="KAH7142062.1"/>
    </source>
</evidence>
<evidence type="ECO:0008006" key="3">
    <source>
        <dbReference type="Google" id="ProtNLM"/>
    </source>
</evidence>
<organism evidence="1 2">
    <name type="scientific">Dactylonectria macrodidyma</name>
    <dbReference type="NCBI Taxonomy" id="307937"/>
    <lineage>
        <taxon>Eukaryota</taxon>
        <taxon>Fungi</taxon>
        <taxon>Dikarya</taxon>
        <taxon>Ascomycota</taxon>
        <taxon>Pezizomycotina</taxon>
        <taxon>Sordariomycetes</taxon>
        <taxon>Hypocreomycetidae</taxon>
        <taxon>Hypocreales</taxon>
        <taxon>Nectriaceae</taxon>
        <taxon>Dactylonectria</taxon>
    </lineage>
</organism>
<dbReference type="Pfam" id="PF13242">
    <property type="entry name" value="Hydrolase_like"/>
    <property type="match status" value="1"/>
</dbReference>
<dbReference type="InterPro" id="IPR044924">
    <property type="entry name" value="HAD-SF_hydro_IA_REG-2-like_cap"/>
</dbReference>
<keyword evidence="2" id="KW-1185">Reference proteome</keyword>
<dbReference type="OrthoDB" id="444127at2759"/>
<dbReference type="Gene3D" id="1.10.150.720">
    <property type="entry name" value="Haloacid dehalogenase-like hydrolase"/>
    <property type="match status" value="1"/>
</dbReference>
<dbReference type="InterPro" id="IPR023214">
    <property type="entry name" value="HAD_sf"/>
</dbReference>
<dbReference type="GO" id="GO:0005634">
    <property type="term" value="C:nucleus"/>
    <property type="evidence" value="ECO:0007669"/>
    <property type="project" value="TreeGrafter"/>
</dbReference>
<dbReference type="Gene3D" id="3.40.50.1000">
    <property type="entry name" value="HAD superfamily/HAD-like"/>
    <property type="match status" value="1"/>
</dbReference>
<dbReference type="InterPro" id="IPR051828">
    <property type="entry name" value="HAD-like_hydrolase_domain"/>
</dbReference>
<protein>
    <recommendedName>
        <fullName evidence="3">Haloacid dehalogenase</fullName>
    </recommendedName>
</protein>
<dbReference type="SUPFAM" id="SSF56784">
    <property type="entry name" value="HAD-like"/>
    <property type="match status" value="1"/>
</dbReference>
<dbReference type="PANTHER" id="PTHR46191">
    <property type="match status" value="1"/>
</dbReference>
<dbReference type="AlphaFoldDB" id="A0A9P9ERZ5"/>
<accession>A0A9P9ERZ5</accession>